<dbReference type="Proteomes" id="UP000758701">
    <property type="component" value="Unassembled WGS sequence"/>
</dbReference>
<evidence type="ECO:0008006" key="3">
    <source>
        <dbReference type="Google" id="ProtNLM"/>
    </source>
</evidence>
<dbReference type="RefSeq" id="WP_070388122.1">
    <property type="nucleotide sequence ID" value="NZ_JAHSST010000005.1"/>
</dbReference>
<evidence type="ECO:0000313" key="1">
    <source>
        <dbReference type="EMBL" id="MBZ6152877.1"/>
    </source>
</evidence>
<evidence type="ECO:0000313" key="2">
    <source>
        <dbReference type="Proteomes" id="UP000758701"/>
    </source>
</evidence>
<name>A0ABS7W5V5_STROV</name>
<protein>
    <recommendedName>
        <fullName evidence="3">YtkA-like domain-containing protein</fullName>
    </recommendedName>
</protein>
<comment type="caution">
    <text evidence="1">The sequence shown here is derived from an EMBL/GenBank/DDBJ whole genome shotgun (WGS) entry which is preliminary data.</text>
</comment>
<proteinExistence type="predicted"/>
<keyword evidence="2" id="KW-1185">Reference proteome</keyword>
<accession>A0ABS7W5V5</accession>
<dbReference type="EMBL" id="JAHSTP010000006">
    <property type="protein sequence ID" value="MBZ6152877.1"/>
    <property type="molecule type" value="Genomic_DNA"/>
</dbReference>
<reference evidence="1 2" key="1">
    <citation type="submission" date="2021-06" db="EMBL/GenBank/DDBJ databases">
        <title>Ecological speciation of a Streptomyces species isolated from different habitats and geographic origins.</title>
        <authorList>
            <person name="Wang J."/>
        </authorList>
    </citation>
    <scope>NUCLEOTIDE SEQUENCE [LARGE SCALE GENOMIC DNA]</scope>
    <source>
        <strain evidence="1 2">FXJ8.012</strain>
    </source>
</reference>
<gene>
    <name evidence="1" type="ORF">KVH32_17160</name>
</gene>
<sequence length="148" mass="15306">MSAPTASRTPAVRFLYAGAAALLAICLALLAVALRPSWSDESVSLTGGSATDEVTLTVTRPRTGATGVDVRVTPRGGGRDDAPAAVTVQAVMVTHGHATPQAPARPRGTSGTYSTSVHLMMPGRWTFRVSLDHGSRSEHVDFPVAISG</sequence>
<organism evidence="1 2">
    <name type="scientific">Streptomyces olivaceus</name>
    <dbReference type="NCBI Taxonomy" id="47716"/>
    <lineage>
        <taxon>Bacteria</taxon>
        <taxon>Bacillati</taxon>
        <taxon>Actinomycetota</taxon>
        <taxon>Actinomycetes</taxon>
        <taxon>Kitasatosporales</taxon>
        <taxon>Streptomycetaceae</taxon>
        <taxon>Streptomyces</taxon>
    </lineage>
</organism>